<evidence type="ECO:0000256" key="2">
    <source>
        <dbReference type="ARBA" id="ARBA00022617"/>
    </source>
</evidence>
<comment type="similarity">
    <text evidence="1 8">Belongs to the cytochrome P450 family.</text>
</comment>
<keyword evidence="4 8" id="KW-0560">Oxidoreductase</keyword>
<dbReference type="InterPro" id="IPR036396">
    <property type="entry name" value="Cyt_P450_sf"/>
</dbReference>
<dbReference type="InterPro" id="IPR001128">
    <property type="entry name" value="Cyt_P450"/>
</dbReference>
<proteinExistence type="inferred from homology"/>
<gene>
    <name evidence="9" type="ORF">Nepgr_031655</name>
</gene>
<keyword evidence="2 7" id="KW-0349">Heme</keyword>
<evidence type="ECO:0000313" key="9">
    <source>
        <dbReference type="EMBL" id="GMH29812.1"/>
    </source>
</evidence>
<keyword evidence="5 7" id="KW-0408">Iron</keyword>
<dbReference type="PANTHER" id="PTHR47950">
    <property type="entry name" value="CYTOCHROME P450, FAMILY 76, SUBFAMILY C, POLYPEPTIDE 5-RELATED"/>
    <property type="match status" value="1"/>
</dbReference>
<reference evidence="9" key="1">
    <citation type="submission" date="2023-05" db="EMBL/GenBank/DDBJ databases">
        <title>Nepenthes gracilis genome sequencing.</title>
        <authorList>
            <person name="Fukushima K."/>
        </authorList>
    </citation>
    <scope>NUCLEOTIDE SEQUENCE</scope>
    <source>
        <strain evidence="9">SING2019-196</strain>
    </source>
</reference>
<comment type="caution">
    <text evidence="9">The sequence shown here is derived from an EMBL/GenBank/DDBJ whole genome shotgun (WGS) entry which is preliminary data.</text>
</comment>
<dbReference type="AlphaFoldDB" id="A0AAD3THY8"/>
<evidence type="ECO:0008006" key="11">
    <source>
        <dbReference type="Google" id="ProtNLM"/>
    </source>
</evidence>
<dbReference type="PRINTS" id="PR00463">
    <property type="entry name" value="EP450I"/>
</dbReference>
<feature type="binding site" description="axial binding residue" evidence="7">
    <location>
        <position position="442"/>
    </location>
    <ligand>
        <name>heme</name>
        <dbReference type="ChEBI" id="CHEBI:30413"/>
    </ligand>
    <ligandPart>
        <name>Fe</name>
        <dbReference type="ChEBI" id="CHEBI:18248"/>
    </ligandPart>
</feature>
<dbReference type="PRINTS" id="PR00385">
    <property type="entry name" value="P450"/>
</dbReference>
<evidence type="ECO:0000256" key="8">
    <source>
        <dbReference type="RuleBase" id="RU000461"/>
    </source>
</evidence>
<sequence length="498" mass="55770">MNLFSYVFCLLLLFLSTQYLLFLLKRTRFSQKQLPPGPFPLPVIGNVLNHITNPHRSFAEISKVYGPVMTVQLGYLTTVVISSATMARQVLQKQDLSFSTRNPWSAVSVLDHHESSIAFLPPNHQWTNLRKICKSFIFSNSRLDASGGLRRKVVQQLISHVQNHCAAGSAVEIRDAVLTALLNLISNTFFSFDLANYGGSENQLKELVSAMVAEAGTLSGADFFPMIGAFDPQGIRRRSTIIMRKIFSLFNSIIDERLMSRKNSVSSEKNDDVLDAILSISRGKDKEFDISDIPHLLLDLFVAGTDTTSTTFEWAMTELIGNPEKLEKARAELRHVIGNGNLVEEKDIARLPYLQAVVKETLRLHPAVAFLIPRKVAMDVHISGYTVPKGAQVLVNVWAMGREESVWEAGEFVYPERFMESNIDVKGSNFELLPFGAGRRICPGMPLANRMVPYMLGSLIHSFNWKLEDGIVHMNMDDKFGFTVMKALPLRAIPFLSC</sequence>
<evidence type="ECO:0000256" key="5">
    <source>
        <dbReference type="ARBA" id="ARBA00023004"/>
    </source>
</evidence>
<evidence type="ECO:0000256" key="6">
    <source>
        <dbReference type="ARBA" id="ARBA00023033"/>
    </source>
</evidence>
<dbReference type="InterPro" id="IPR017972">
    <property type="entry name" value="Cyt_P450_CS"/>
</dbReference>
<evidence type="ECO:0000256" key="3">
    <source>
        <dbReference type="ARBA" id="ARBA00022723"/>
    </source>
</evidence>
<dbReference type="EMBL" id="BSYO01000037">
    <property type="protein sequence ID" value="GMH29812.1"/>
    <property type="molecule type" value="Genomic_DNA"/>
</dbReference>
<evidence type="ECO:0000256" key="4">
    <source>
        <dbReference type="ARBA" id="ARBA00023002"/>
    </source>
</evidence>
<dbReference type="FunFam" id="1.10.630.10:FF:000007">
    <property type="entry name" value="Cytochrome P450 76C4"/>
    <property type="match status" value="1"/>
</dbReference>
<dbReference type="PROSITE" id="PS00086">
    <property type="entry name" value="CYTOCHROME_P450"/>
    <property type="match status" value="1"/>
</dbReference>
<name>A0AAD3THY8_NEPGR</name>
<dbReference type="GO" id="GO:0016705">
    <property type="term" value="F:oxidoreductase activity, acting on paired donors, with incorporation or reduction of molecular oxygen"/>
    <property type="evidence" value="ECO:0007669"/>
    <property type="project" value="InterPro"/>
</dbReference>
<dbReference type="CDD" id="cd11073">
    <property type="entry name" value="CYP76-like"/>
    <property type="match status" value="1"/>
</dbReference>
<keyword evidence="6 8" id="KW-0503">Monooxygenase</keyword>
<comment type="cofactor">
    <cofactor evidence="7">
        <name>heme</name>
        <dbReference type="ChEBI" id="CHEBI:30413"/>
    </cofactor>
</comment>
<evidence type="ECO:0000256" key="7">
    <source>
        <dbReference type="PIRSR" id="PIRSR602401-1"/>
    </source>
</evidence>
<dbReference type="SUPFAM" id="SSF48264">
    <property type="entry name" value="Cytochrome P450"/>
    <property type="match status" value="1"/>
</dbReference>
<organism evidence="9 10">
    <name type="scientific">Nepenthes gracilis</name>
    <name type="common">Slender pitcher plant</name>
    <dbReference type="NCBI Taxonomy" id="150966"/>
    <lineage>
        <taxon>Eukaryota</taxon>
        <taxon>Viridiplantae</taxon>
        <taxon>Streptophyta</taxon>
        <taxon>Embryophyta</taxon>
        <taxon>Tracheophyta</taxon>
        <taxon>Spermatophyta</taxon>
        <taxon>Magnoliopsida</taxon>
        <taxon>eudicotyledons</taxon>
        <taxon>Gunneridae</taxon>
        <taxon>Pentapetalae</taxon>
        <taxon>Caryophyllales</taxon>
        <taxon>Nepenthaceae</taxon>
        <taxon>Nepenthes</taxon>
    </lineage>
</organism>
<dbReference type="PANTHER" id="PTHR47950:SF4">
    <property type="entry name" value="GERANIOL 8-HYDROXYLASE-LIKE"/>
    <property type="match status" value="1"/>
</dbReference>
<dbReference type="GO" id="GO:0020037">
    <property type="term" value="F:heme binding"/>
    <property type="evidence" value="ECO:0007669"/>
    <property type="project" value="InterPro"/>
</dbReference>
<dbReference type="InterPro" id="IPR002401">
    <property type="entry name" value="Cyt_P450_E_grp-I"/>
</dbReference>
<dbReference type="GO" id="GO:0005506">
    <property type="term" value="F:iron ion binding"/>
    <property type="evidence" value="ECO:0007669"/>
    <property type="project" value="InterPro"/>
</dbReference>
<dbReference type="Proteomes" id="UP001279734">
    <property type="component" value="Unassembled WGS sequence"/>
</dbReference>
<evidence type="ECO:0000256" key="1">
    <source>
        <dbReference type="ARBA" id="ARBA00010617"/>
    </source>
</evidence>
<accession>A0AAD3THY8</accession>
<dbReference type="Pfam" id="PF00067">
    <property type="entry name" value="p450"/>
    <property type="match status" value="1"/>
</dbReference>
<keyword evidence="3 7" id="KW-0479">Metal-binding</keyword>
<evidence type="ECO:0000313" key="10">
    <source>
        <dbReference type="Proteomes" id="UP001279734"/>
    </source>
</evidence>
<dbReference type="Gene3D" id="1.10.630.10">
    <property type="entry name" value="Cytochrome P450"/>
    <property type="match status" value="1"/>
</dbReference>
<keyword evidence="10" id="KW-1185">Reference proteome</keyword>
<dbReference type="GO" id="GO:0004497">
    <property type="term" value="F:monooxygenase activity"/>
    <property type="evidence" value="ECO:0007669"/>
    <property type="project" value="UniProtKB-KW"/>
</dbReference>
<protein>
    <recommendedName>
        <fullName evidence="11">Cytochrome P450</fullName>
    </recommendedName>
</protein>